<dbReference type="Proteomes" id="UP000193642">
    <property type="component" value="Unassembled WGS sequence"/>
</dbReference>
<keyword evidence="2" id="KW-0812">Transmembrane</keyword>
<sequence length="219" mass="22386">MQNTEFLAAKDTILRRKRKVAIIAAVVVAVIIAIGVAVGVVVNKRNDTPAALSINNGLNSGNSGNNTSGSKPPGAVPVDPARLATISGSHLFNSETISSIVSSASLPTVPSESATVSQLPLITTSTITSQVTTARADPIITTSAVNAPVAQPPPPSPPTSSIAPPTTQIQPPKQTTQAEPTAPQPQSFSYRPFTTPGLIGYWLAGSGSATQLDLSSFTP</sequence>
<evidence type="ECO:0000313" key="4">
    <source>
        <dbReference type="Proteomes" id="UP000193642"/>
    </source>
</evidence>
<feature type="region of interest" description="Disordered" evidence="1">
    <location>
        <begin position="54"/>
        <end position="78"/>
    </location>
</feature>
<keyword evidence="4" id="KW-1185">Reference proteome</keyword>
<comment type="caution">
    <text evidence="3">The sequence shown here is derived from an EMBL/GenBank/DDBJ whole genome shotgun (WGS) entry which is preliminary data.</text>
</comment>
<evidence type="ECO:0000256" key="1">
    <source>
        <dbReference type="SAM" id="MobiDB-lite"/>
    </source>
</evidence>
<accession>A0A1Y2CLC4</accession>
<organism evidence="3 4">
    <name type="scientific">Rhizoclosmatium globosum</name>
    <dbReference type="NCBI Taxonomy" id="329046"/>
    <lineage>
        <taxon>Eukaryota</taxon>
        <taxon>Fungi</taxon>
        <taxon>Fungi incertae sedis</taxon>
        <taxon>Chytridiomycota</taxon>
        <taxon>Chytridiomycota incertae sedis</taxon>
        <taxon>Chytridiomycetes</taxon>
        <taxon>Chytridiales</taxon>
        <taxon>Chytriomycetaceae</taxon>
        <taxon>Rhizoclosmatium</taxon>
    </lineage>
</organism>
<feature type="transmembrane region" description="Helical" evidence="2">
    <location>
        <begin position="20"/>
        <end position="42"/>
    </location>
</feature>
<dbReference type="AlphaFoldDB" id="A0A1Y2CLC4"/>
<feature type="region of interest" description="Disordered" evidence="1">
    <location>
        <begin position="146"/>
        <end position="191"/>
    </location>
</feature>
<feature type="compositionally biased region" description="Low complexity" evidence="1">
    <location>
        <begin position="55"/>
        <end position="70"/>
    </location>
</feature>
<keyword evidence="2" id="KW-0472">Membrane</keyword>
<proteinExistence type="predicted"/>
<protein>
    <submittedName>
        <fullName evidence="3">Uncharacterized protein</fullName>
    </submittedName>
</protein>
<keyword evidence="2" id="KW-1133">Transmembrane helix</keyword>
<evidence type="ECO:0000313" key="3">
    <source>
        <dbReference type="EMBL" id="ORY47800.1"/>
    </source>
</evidence>
<feature type="compositionally biased region" description="Low complexity" evidence="1">
    <location>
        <begin position="159"/>
        <end position="177"/>
    </location>
</feature>
<name>A0A1Y2CLC4_9FUNG</name>
<evidence type="ECO:0000256" key="2">
    <source>
        <dbReference type="SAM" id="Phobius"/>
    </source>
</evidence>
<dbReference type="EMBL" id="MCGO01000013">
    <property type="protein sequence ID" value="ORY47800.1"/>
    <property type="molecule type" value="Genomic_DNA"/>
</dbReference>
<reference evidence="3 4" key="1">
    <citation type="submission" date="2016-07" db="EMBL/GenBank/DDBJ databases">
        <title>Pervasive Adenine N6-methylation of Active Genes in Fungi.</title>
        <authorList>
            <consortium name="DOE Joint Genome Institute"/>
            <person name="Mondo S.J."/>
            <person name="Dannebaum R.O."/>
            <person name="Kuo R.C."/>
            <person name="Labutti K."/>
            <person name="Haridas S."/>
            <person name="Kuo A."/>
            <person name="Salamov A."/>
            <person name="Ahrendt S.R."/>
            <person name="Lipzen A."/>
            <person name="Sullivan W."/>
            <person name="Andreopoulos W.B."/>
            <person name="Clum A."/>
            <person name="Lindquist E."/>
            <person name="Daum C."/>
            <person name="Ramamoorthy G.K."/>
            <person name="Gryganskyi A."/>
            <person name="Culley D."/>
            <person name="Magnuson J.K."/>
            <person name="James T.Y."/>
            <person name="O'Malley M.A."/>
            <person name="Stajich J.E."/>
            <person name="Spatafora J.W."/>
            <person name="Visel A."/>
            <person name="Grigoriev I.V."/>
        </authorList>
    </citation>
    <scope>NUCLEOTIDE SEQUENCE [LARGE SCALE GENOMIC DNA]</scope>
    <source>
        <strain evidence="3 4">JEL800</strain>
    </source>
</reference>
<gene>
    <name evidence="3" type="ORF">BCR33DRAFT_782871</name>
</gene>